<keyword evidence="2" id="KW-0472">Membrane</keyword>
<evidence type="ECO:0000256" key="1">
    <source>
        <dbReference type="SAM" id="MobiDB-lite"/>
    </source>
</evidence>
<reference evidence="3 4" key="1">
    <citation type="journal article" date="2017" name="BMC Genomics">
        <title>Chromosome level assembly and secondary metabolite potential of the parasitic fungus Cordyceps militaris.</title>
        <authorList>
            <person name="Kramer G.J."/>
            <person name="Nodwell J.R."/>
        </authorList>
    </citation>
    <scope>NUCLEOTIDE SEQUENCE [LARGE SCALE GENOMIC DNA]</scope>
    <source>
        <strain evidence="3 4">ATCC 34164</strain>
    </source>
</reference>
<feature type="compositionally biased region" description="Polar residues" evidence="1">
    <location>
        <begin position="52"/>
        <end position="73"/>
    </location>
</feature>
<feature type="compositionally biased region" description="Basic residues" evidence="1">
    <location>
        <begin position="548"/>
        <end position="569"/>
    </location>
</feature>
<protein>
    <submittedName>
        <fullName evidence="3">Uncharacterized protein</fullName>
    </submittedName>
</protein>
<organism evidence="3 4">
    <name type="scientific">Cordyceps militaris</name>
    <name type="common">Caterpillar fungus</name>
    <name type="synonym">Clavaria militaris</name>
    <dbReference type="NCBI Taxonomy" id="73501"/>
    <lineage>
        <taxon>Eukaryota</taxon>
        <taxon>Fungi</taxon>
        <taxon>Dikarya</taxon>
        <taxon>Ascomycota</taxon>
        <taxon>Pezizomycotina</taxon>
        <taxon>Sordariomycetes</taxon>
        <taxon>Hypocreomycetidae</taxon>
        <taxon>Hypocreales</taxon>
        <taxon>Cordycipitaceae</taxon>
        <taxon>Cordyceps</taxon>
    </lineage>
</organism>
<name>A0A2H4SN48_CORMI</name>
<dbReference type="VEuPathDB" id="FungiDB:A9K55_004600"/>
<dbReference type="Proteomes" id="UP000323067">
    <property type="component" value="Chromosome v"/>
</dbReference>
<feature type="compositionally biased region" description="Low complexity" evidence="1">
    <location>
        <begin position="580"/>
        <end position="592"/>
    </location>
</feature>
<feature type="compositionally biased region" description="Basic and acidic residues" evidence="1">
    <location>
        <begin position="595"/>
        <end position="630"/>
    </location>
</feature>
<feature type="compositionally biased region" description="Basic residues" evidence="1">
    <location>
        <begin position="530"/>
        <end position="539"/>
    </location>
</feature>
<keyword evidence="2" id="KW-0812">Transmembrane</keyword>
<dbReference type="VEuPathDB" id="FungiDB:CCM_01733"/>
<feature type="compositionally biased region" description="Basic and acidic residues" evidence="1">
    <location>
        <begin position="570"/>
        <end position="579"/>
    </location>
</feature>
<gene>
    <name evidence="3" type="ORF">A9K55_004600</name>
</gene>
<feature type="region of interest" description="Disordered" evidence="1">
    <location>
        <begin position="52"/>
        <end position="104"/>
    </location>
</feature>
<evidence type="ECO:0000313" key="4">
    <source>
        <dbReference type="Proteomes" id="UP000323067"/>
    </source>
</evidence>
<feature type="region of interest" description="Disordered" evidence="1">
    <location>
        <begin position="126"/>
        <end position="200"/>
    </location>
</feature>
<evidence type="ECO:0000256" key="2">
    <source>
        <dbReference type="SAM" id="Phobius"/>
    </source>
</evidence>
<feature type="compositionally biased region" description="Basic and acidic residues" evidence="1">
    <location>
        <begin position="505"/>
        <end position="529"/>
    </location>
</feature>
<keyword evidence="2" id="KW-1133">Transmembrane helix</keyword>
<dbReference type="EMBL" id="CP023325">
    <property type="protein sequence ID" value="ATY64536.1"/>
    <property type="molecule type" value="Genomic_DNA"/>
</dbReference>
<evidence type="ECO:0000313" key="3">
    <source>
        <dbReference type="EMBL" id="ATY64536.1"/>
    </source>
</evidence>
<feature type="transmembrane region" description="Helical" evidence="2">
    <location>
        <begin position="395"/>
        <end position="416"/>
    </location>
</feature>
<dbReference type="OrthoDB" id="5402307at2759"/>
<sequence>MEQTVTIVNNSGKIISTGKQLFSIFQEAKAIYSEKKESVKAERALSRANTFDGTGNVQRAPSTQYAPSIQHASSVRGDDTRGGQQRQAIQYAPSIRGEDAEFRPRTLSRAQTAYYVEEDQYTLQDQPRRASYDVAASVASSRRSHRTRASHQGSQHGSHRPRSTRAPSEYSVALTADNLKSHSEAASARPSRPPTTMSRYRSPYAETVPMGQSNMDLTVVDRSVYYPQDTRQPTIVPATTIAESQYGALAPQYEAYEPQYEVYAPQHQVYAPQSEAPAPQHGALVSMPKKKKIDMNLAYGNIPPDLAERTDLDPEQGEATALVRRVEGLLDEANCVQHSAQAMIKHLQEKPEAAAAVALTLSELSAVAAKMSPAVLGLLKGGSPAVFALLASPQFLIASGLAAGITVVMFGGWKIVKKVQQERAAKAAIAYEAMAAIEAPQAPEPPQLMESMQRPQIERAHTHEGSYYEEALVIDEELSTIESWRRGIEQFGDDESADIELITPEADRATRIGDRERYEDERDFDDARSHRSSRTHRSSKTTQTSKTSKTHKSHKSHHSHHSHRSHRSSKHGDDDDRKSSSGSSRAGSSSSKLKPRSEVNLDDSRSSRSRSRDDLELPVRPKAQRQESDLFKSLFRRKNKDASRSQLVVA</sequence>
<feature type="compositionally biased region" description="Low complexity" evidence="1">
    <location>
        <begin position="132"/>
        <end position="141"/>
    </location>
</feature>
<feature type="region of interest" description="Disordered" evidence="1">
    <location>
        <begin position="495"/>
        <end position="650"/>
    </location>
</feature>
<accession>A0A2H4SN48</accession>
<proteinExistence type="predicted"/>
<dbReference type="AlphaFoldDB" id="A0A2H4SN48"/>